<organism evidence="1 2">
    <name type="scientific">Streblomastix strix</name>
    <dbReference type="NCBI Taxonomy" id="222440"/>
    <lineage>
        <taxon>Eukaryota</taxon>
        <taxon>Metamonada</taxon>
        <taxon>Preaxostyla</taxon>
        <taxon>Oxymonadida</taxon>
        <taxon>Streblomastigidae</taxon>
        <taxon>Streblomastix</taxon>
    </lineage>
</organism>
<sequence>MKLMLSVFRGSFTNQHNLVERNGFEDEDDIVVIHGATFRAYSVLHGLLQAGVPDKRLLFIRPPSDSDANSLSHERRIDAFENLFKRNYKDGDDEILK</sequence>
<evidence type="ECO:0000313" key="1">
    <source>
        <dbReference type="EMBL" id="KAA6404033.1"/>
    </source>
</evidence>
<dbReference type="EMBL" id="SNRW01000035">
    <property type="protein sequence ID" value="KAA6404033.1"/>
    <property type="molecule type" value="Genomic_DNA"/>
</dbReference>
<dbReference type="AlphaFoldDB" id="A0A5J4XAA2"/>
<proteinExistence type="predicted"/>
<dbReference type="Proteomes" id="UP000324800">
    <property type="component" value="Unassembled WGS sequence"/>
</dbReference>
<reference evidence="1 2" key="1">
    <citation type="submission" date="2019-03" db="EMBL/GenBank/DDBJ databases">
        <title>Single cell metagenomics reveals metabolic interactions within the superorganism composed of flagellate Streblomastix strix and complex community of Bacteroidetes bacteria on its surface.</title>
        <authorList>
            <person name="Treitli S.C."/>
            <person name="Kolisko M."/>
            <person name="Husnik F."/>
            <person name="Keeling P."/>
            <person name="Hampl V."/>
        </authorList>
    </citation>
    <scope>NUCLEOTIDE SEQUENCE [LARGE SCALE GENOMIC DNA]</scope>
    <source>
        <strain evidence="1">ST1C</strain>
    </source>
</reference>
<evidence type="ECO:0000313" key="2">
    <source>
        <dbReference type="Proteomes" id="UP000324800"/>
    </source>
</evidence>
<protein>
    <submittedName>
        <fullName evidence="1">Uncharacterized protein</fullName>
    </submittedName>
</protein>
<comment type="caution">
    <text evidence="1">The sequence shown here is derived from an EMBL/GenBank/DDBJ whole genome shotgun (WGS) entry which is preliminary data.</text>
</comment>
<accession>A0A5J4XAA2</accession>
<name>A0A5J4XAA2_9EUKA</name>
<gene>
    <name evidence="1" type="ORF">EZS28_000433</name>
</gene>
<dbReference type="OrthoDB" id="441013at2759"/>